<name>A0A4S2GZI7_9PROT</name>
<dbReference type="GO" id="GO:0016787">
    <property type="term" value="F:hydrolase activity"/>
    <property type="evidence" value="ECO:0007669"/>
    <property type="project" value="UniProtKB-KW"/>
</dbReference>
<evidence type="ECO:0000313" key="5">
    <source>
        <dbReference type="Proteomes" id="UP000308054"/>
    </source>
</evidence>
<dbReference type="PANTHER" id="PTHR43046:SF14">
    <property type="entry name" value="MUTT_NUDIX FAMILY PROTEIN"/>
    <property type="match status" value="1"/>
</dbReference>
<evidence type="ECO:0000256" key="2">
    <source>
        <dbReference type="ARBA" id="ARBA00022801"/>
    </source>
</evidence>
<keyword evidence="5" id="KW-1185">Reference proteome</keyword>
<comment type="cofactor">
    <cofactor evidence="1">
        <name>Mg(2+)</name>
        <dbReference type="ChEBI" id="CHEBI:18420"/>
    </cofactor>
</comment>
<proteinExistence type="predicted"/>
<protein>
    <submittedName>
        <fullName evidence="4">NUDIX domain-containing protein</fullName>
    </submittedName>
</protein>
<dbReference type="PANTHER" id="PTHR43046">
    <property type="entry name" value="GDP-MANNOSE MANNOSYL HYDROLASE"/>
    <property type="match status" value="1"/>
</dbReference>
<comment type="caution">
    <text evidence="4">The sequence shown here is derived from an EMBL/GenBank/DDBJ whole genome shotgun (WGS) entry which is preliminary data.</text>
</comment>
<feature type="domain" description="Nudix hydrolase" evidence="3">
    <location>
        <begin position="8"/>
        <end position="138"/>
    </location>
</feature>
<evidence type="ECO:0000259" key="3">
    <source>
        <dbReference type="PROSITE" id="PS51462"/>
    </source>
</evidence>
<organism evidence="4 5">
    <name type="scientific">Marinicauda algicola</name>
    <dbReference type="NCBI Taxonomy" id="2029849"/>
    <lineage>
        <taxon>Bacteria</taxon>
        <taxon>Pseudomonadati</taxon>
        <taxon>Pseudomonadota</taxon>
        <taxon>Alphaproteobacteria</taxon>
        <taxon>Maricaulales</taxon>
        <taxon>Maricaulaceae</taxon>
        <taxon>Marinicauda</taxon>
    </lineage>
</organism>
<dbReference type="SUPFAM" id="SSF55811">
    <property type="entry name" value="Nudix"/>
    <property type="match status" value="1"/>
</dbReference>
<dbReference type="InterPro" id="IPR015797">
    <property type="entry name" value="NUDIX_hydrolase-like_dom_sf"/>
</dbReference>
<dbReference type="PROSITE" id="PS51462">
    <property type="entry name" value="NUDIX"/>
    <property type="match status" value="1"/>
</dbReference>
<dbReference type="OrthoDB" id="9800065at2"/>
<dbReference type="Gene3D" id="3.90.79.10">
    <property type="entry name" value="Nucleoside Triphosphate Pyrophosphohydrolase"/>
    <property type="match status" value="1"/>
</dbReference>
<dbReference type="Proteomes" id="UP000308054">
    <property type="component" value="Unassembled WGS sequence"/>
</dbReference>
<reference evidence="4 5" key="1">
    <citation type="journal article" date="2017" name="Int. J. Syst. Evol. Microbiol.">
        <title>Marinicauda algicola sp. nov., isolated from a marine red alga Rhodosorus marinus.</title>
        <authorList>
            <person name="Jeong S.E."/>
            <person name="Jeon S.H."/>
            <person name="Chun B.H."/>
            <person name="Kim D.W."/>
            <person name="Jeon C.O."/>
        </authorList>
    </citation>
    <scope>NUCLEOTIDE SEQUENCE [LARGE SCALE GENOMIC DNA]</scope>
    <source>
        <strain evidence="4 5">JCM 31718</strain>
    </source>
</reference>
<evidence type="ECO:0000313" key="4">
    <source>
        <dbReference type="EMBL" id="TGY88637.1"/>
    </source>
</evidence>
<dbReference type="Pfam" id="PF00293">
    <property type="entry name" value="NUDIX"/>
    <property type="match status" value="1"/>
</dbReference>
<sequence>MTPLFRFWWRRTRAMTLGVRGAVFDEHGRVCLVRHSYIEGFHLPGGGVEAGEDVTLALERELAEEAGVVPVEPPALVGLFRNRKFAGDHIALFRVESWRACDPAAGGEITDIVWAAPDALPRETTPATARRIAELVEGRPLPRDW</sequence>
<dbReference type="EMBL" id="SRXW01000003">
    <property type="protein sequence ID" value="TGY88637.1"/>
    <property type="molecule type" value="Genomic_DNA"/>
</dbReference>
<dbReference type="InterPro" id="IPR000086">
    <property type="entry name" value="NUDIX_hydrolase_dom"/>
</dbReference>
<accession>A0A4S2GZI7</accession>
<evidence type="ECO:0000256" key="1">
    <source>
        <dbReference type="ARBA" id="ARBA00001946"/>
    </source>
</evidence>
<dbReference type="PROSITE" id="PS00893">
    <property type="entry name" value="NUDIX_BOX"/>
    <property type="match status" value="1"/>
</dbReference>
<dbReference type="InterPro" id="IPR020084">
    <property type="entry name" value="NUDIX_hydrolase_CS"/>
</dbReference>
<gene>
    <name evidence="4" type="ORF">E5163_10940</name>
</gene>
<keyword evidence="2" id="KW-0378">Hydrolase</keyword>
<dbReference type="AlphaFoldDB" id="A0A4S2GZI7"/>